<keyword evidence="5" id="KW-1185">Reference proteome</keyword>
<dbReference type="Proteomes" id="UP000594262">
    <property type="component" value="Unplaced"/>
</dbReference>
<dbReference type="SMART" id="SM00174">
    <property type="entry name" value="RHO"/>
    <property type="match status" value="1"/>
</dbReference>
<dbReference type="Pfam" id="PF00071">
    <property type="entry name" value="Ras"/>
    <property type="match status" value="1"/>
</dbReference>
<comment type="similarity">
    <text evidence="1">Belongs to the small GTPase superfamily. Ras family. KappaB-Ras subfamily.</text>
</comment>
<dbReference type="InterPro" id="IPR042227">
    <property type="entry name" value="KBRS"/>
</dbReference>
<proteinExistence type="inferred from homology"/>
<dbReference type="Gene3D" id="3.40.50.300">
    <property type="entry name" value="P-loop containing nucleotide triphosphate hydrolases"/>
    <property type="match status" value="1"/>
</dbReference>
<dbReference type="GO" id="GO:0032794">
    <property type="term" value="F:GTPase activating protein binding"/>
    <property type="evidence" value="ECO:0007669"/>
    <property type="project" value="TreeGrafter"/>
</dbReference>
<dbReference type="EnsemblMetazoa" id="CLYHEMT012965.1">
    <property type="protein sequence ID" value="CLYHEMP012965.1"/>
    <property type="gene ID" value="CLYHEMG012965"/>
</dbReference>
<dbReference type="InterPro" id="IPR005225">
    <property type="entry name" value="Small_GTP-bd"/>
</dbReference>
<dbReference type="GeneID" id="136822168"/>
<dbReference type="PANTHER" id="PTHR46152">
    <property type="entry name" value="NF-KAPPA-B INHIBITOR-INTERACTING RAS-LIKE PROTEIN"/>
    <property type="match status" value="1"/>
</dbReference>
<keyword evidence="3" id="KW-0342">GTP-binding</keyword>
<organism evidence="4 5">
    <name type="scientific">Clytia hemisphaerica</name>
    <dbReference type="NCBI Taxonomy" id="252671"/>
    <lineage>
        <taxon>Eukaryota</taxon>
        <taxon>Metazoa</taxon>
        <taxon>Cnidaria</taxon>
        <taxon>Hydrozoa</taxon>
        <taxon>Hydroidolina</taxon>
        <taxon>Leptothecata</taxon>
        <taxon>Obeliida</taxon>
        <taxon>Clytiidae</taxon>
        <taxon>Clytia</taxon>
    </lineage>
</organism>
<dbReference type="InterPro" id="IPR001806">
    <property type="entry name" value="Small_GTPase"/>
</dbReference>
<dbReference type="GO" id="GO:0003924">
    <property type="term" value="F:GTPase activity"/>
    <property type="evidence" value="ECO:0007669"/>
    <property type="project" value="InterPro"/>
</dbReference>
<evidence type="ECO:0000256" key="2">
    <source>
        <dbReference type="ARBA" id="ARBA00022741"/>
    </source>
</evidence>
<dbReference type="NCBIfam" id="TIGR00231">
    <property type="entry name" value="small_GTP"/>
    <property type="match status" value="1"/>
</dbReference>
<dbReference type="PRINTS" id="PR00449">
    <property type="entry name" value="RASTRNSFRMNG"/>
</dbReference>
<reference evidence="4" key="1">
    <citation type="submission" date="2021-01" db="UniProtKB">
        <authorList>
            <consortium name="EnsemblMetazoa"/>
        </authorList>
    </citation>
    <scope>IDENTIFICATION</scope>
</reference>
<dbReference type="RefSeq" id="XP_066934510.1">
    <property type="nucleotide sequence ID" value="XM_067078409.1"/>
</dbReference>
<evidence type="ECO:0000256" key="1">
    <source>
        <dbReference type="ARBA" id="ARBA00008094"/>
    </source>
</evidence>
<protein>
    <submittedName>
        <fullName evidence="4">Uncharacterized protein</fullName>
    </submittedName>
</protein>
<dbReference type="PANTHER" id="PTHR46152:SF3">
    <property type="entry name" value="NF-KAPPA-B INHIBITOR-INTERACTING RAS-LIKE PROTEIN"/>
    <property type="match status" value="1"/>
</dbReference>
<evidence type="ECO:0000313" key="5">
    <source>
        <dbReference type="Proteomes" id="UP000594262"/>
    </source>
</evidence>
<name>A0A7M5WTS2_9CNID</name>
<dbReference type="SUPFAM" id="SSF52540">
    <property type="entry name" value="P-loop containing nucleoside triphosphate hydrolases"/>
    <property type="match status" value="1"/>
</dbReference>
<dbReference type="PROSITE" id="PS51421">
    <property type="entry name" value="RAS"/>
    <property type="match status" value="1"/>
</dbReference>
<accession>A0A7M5WTS2</accession>
<dbReference type="SMART" id="SM00173">
    <property type="entry name" value="RAS"/>
    <property type="match status" value="1"/>
</dbReference>
<dbReference type="RefSeq" id="XP_066921854.1">
    <property type="nucleotide sequence ID" value="XM_067065753.1"/>
</dbReference>
<dbReference type="GO" id="GO:0032484">
    <property type="term" value="P:Ral protein signal transduction"/>
    <property type="evidence" value="ECO:0007669"/>
    <property type="project" value="TreeGrafter"/>
</dbReference>
<keyword evidence="2" id="KW-0547">Nucleotide-binding</keyword>
<dbReference type="PROSITE" id="PS51419">
    <property type="entry name" value="RAB"/>
    <property type="match status" value="1"/>
</dbReference>
<dbReference type="InterPro" id="IPR027417">
    <property type="entry name" value="P-loop_NTPase"/>
</dbReference>
<dbReference type="GeneID" id="136809236"/>
<sequence>MPKISKIAVFGAKSVGKTSIIQQIVYGNYSINKMMYPTIADSYDAWVDADRGQKERIRIYDLQGQDPDPNFISPSHHIQIADAFILVFSVTSKTSFSVVEKLRKEIVICRGKDVPIVVLGTKVDMSETRECQHNEVMKWADHEKVKLFEVFVESRTTLQEPIMYLLKKLPLSAGKRGADVKQKLFGRGQKSKESSTSSES</sequence>
<dbReference type="OrthoDB" id="10002389at2759"/>
<evidence type="ECO:0000313" key="4">
    <source>
        <dbReference type="EnsemblMetazoa" id="CLYHEMP012965.1"/>
    </source>
</evidence>
<dbReference type="SMART" id="SM00175">
    <property type="entry name" value="RAB"/>
    <property type="match status" value="1"/>
</dbReference>
<dbReference type="GO" id="GO:0005525">
    <property type="term" value="F:GTP binding"/>
    <property type="evidence" value="ECO:0007669"/>
    <property type="project" value="UniProtKB-KW"/>
</dbReference>
<dbReference type="GO" id="GO:0043124">
    <property type="term" value="P:negative regulation of canonical NF-kappaB signal transduction"/>
    <property type="evidence" value="ECO:0007669"/>
    <property type="project" value="InterPro"/>
</dbReference>
<evidence type="ECO:0000256" key="3">
    <source>
        <dbReference type="ARBA" id="ARBA00023134"/>
    </source>
</evidence>
<dbReference type="AlphaFoldDB" id="A0A7M5WTS2"/>